<evidence type="ECO:0000313" key="1">
    <source>
        <dbReference type="EMBL" id="PBK68648.1"/>
    </source>
</evidence>
<keyword evidence="2" id="KW-1185">Reference proteome</keyword>
<evidence type="ECO:0000313" key="2">
    <source>
        <dbReference type="Proteomes" id="UP000218334"/>
    </source>
</evidence>
<sequence>MTIIHAMTIRSRCNAITRPSLDEPQARQWVASSTRSFAVALVAISVLSMEFVAPCRMKGNTPCSPRPSTRN</sequence>
<gene>
    <name evidence="1" type="ORF">ARMSODRAFT_184851</name>
</gene>
<dbReference type="Proteomes" id="UP000218334">
    <property type="component" value="Unassembled WGS sequence"/>
</dbReference>
<reference evidence="2" key="1">
    <citation type="journal article" date="2017" name="Nat. Ecol. Evol.">
        <title>Genome expansion and lineage-specific genetic innovations in the forest pathogenic fungi Armillaria.</title>
        <authorList>
            <person name="Sipos G."/>
            <person name="Prasanna A.N."/>
            <person name="Walter M.C."/>
            <person name="O'Connor E."/>
            <person name="Balint B."/>
            <person name="Krizsan K."/>
            <person name="Kiss B."/>
            <person name="Hess J."/>
            <person name="Varga T."/>
            <person name="Slot J."/>
            <person name="Riley R."/>
            <person name="Boka B."/>
            <person name="Rigling D."/>
            <person name="Barry K."/>
            <person name="Lee J."/>
            <person name="Mihaltcheva S."/>
            <person name="LaButti K."/>
            <person name="Lipzen A."/>
            <person name="Waldron R."/>
            <person name="Moloney N.M."/>
            <person name="Sperisen C."/>
            <person name="Kredics L."/>
            <person name="Vagvoelgyi C."/>
            <person name="Patrignani A."/>
            <person name="Fitzpatrick D."/>
            <person name="Nagy I."/>
            <person name="Doyle S."/>
            <person name="Anderson J.B."/>
            <person name="Grigoriev I.V."/>
            <person name="Gueldener U."/>
            <person name="Muensterkoetter M."/>
            <person name="Nagy L.G."/>
        </authorList>
    </citation>
    <scope>NUCLEOTIDE SEQUENCE [LARGE SCALE GENOMIC DNA]</scope>
    <source>
        <strain evidence="2">28-4</strain>
    </source>
</reference>
<accession>A0A2H3BRI2</accession>
<name>A0A2H3BRI2_9AGAR</name>
<organism evidence="1 2">
    <name type="scientific">Armillaria solidipes</name>
    <dbReference type="NCBI Taxonomy" id="1076256"/>
    <lineage>
        <taxon>Eukaryota</taxon>
        <taxon>Fungi</taxon>
        <taxon>Dikarya</taxon>
        <taxon>Basidiomycota</taxon>
        <taxon>Agaricomycotina</taxon>
        <taxon>Agaricomycetes</taxon>
        <taxon>Agaricomycetidae</taxon>
        <taxon>Agaricales</taxon>
        <taxon>Marasmiineae</taxon>
        <taxon>Physalacriaceae</taxon>
        <taxon>Armillaria</taxon>
    </lineage>
</organism>
<proteinExistence type="predicted"/>
<dbReference type="AlphaFoldDB" id="A0A2H3BRI2"/>
<dbReference type="EMBL" id="KZ293431">
    <property type="protein sequence ID" value="PBK68648.1"/>
    <property type="molecule type" value="Genomic_DNA"/>
</dbReference>
<protein>
    <submittedName>
        <fullName evidence="1">Uncharacterized protein</fullName>
    </submittedName>
</protein>